<dbReference type="InterPro" id="IPR052036">
    <property type="entry name" value="Hydrolase/PRTase-associated"/>
</dbReference>
<dbReference type="GeneID" id="37263386"/>
<dbReference type="STRING" id="56646.A0A2L2TC21"/>
<dbReference type="CDD" id="cd14728">
    <property type="entry name" value="Ere-like"/>
    <property type="match status" value="1"/>
</dbReference>
<sequence>MEPSTIEQLRTHVTPFKSISQDSSTITKYFDSFGDCRVLLIGGASHGTSEFHSVRAEITKYMIEKHGFSIVAVEADWPDAEHVDRYVRHRPGPGQGAVETIQMSEKEKREPPFLRFPTWMWRNVEVRDFVEWMRSYNSGREVTEAAGFYGLDLYSMGTSMKAVIEYLDTVDKDMAKVARGRYVNLMDWIGDPHEYGLESLATSFKGYEGDVVAMLRDLLNKRIEYSAALDGGAEFHNGEQNARVVKDAEHYYKAMYRGQDKSWNLRDTHMFETLKRVLEHRGEGSKAIVWAHNSHIGDARATSMSWASHELNIGELCKKTFGDNALSIGTGTNTGTVAAAQNWESDMNIMKVQQGLPGSYEELMHATGISKFILDLRKGKCDQKLREVLCKERLERSIGVIYKPETEKASHYSYAILPDQFDGYIWFDESKHVGTFEVHQPLSPLEYHETWPFGL</sequence>
<dbReference type="Gene3D" id="3.30.1870.10">
    <property type="entry name" value="EreA-like, domain 2"/>
    <property type="match status" value="1"/>
</dbReference>
<dbReference type="PANTHER" id="PTHR31299:SF0">
    <property type="entry name" value="ESTERASE, PUTATIVE (AFU_ORTHOLOGUE AFUA_1G05850)-RELATED"/>
    <property type="match status" value="1"/>
</dbReference>
<reference evidence="2" key="1">
    <citation type="submission" date="2014-10" db="EMBL/GenBank/DDBJ databases">
        <authorList>
            <person name="King R."/>
        </authorList>
    </citation>
    <scope>NUCLEOTIDE SEQUENCE [LARGE SCALE GENOMIC DNA]</scope>
    <source>
        <strain evidence="2">A3/5</strain>
    </source>
</reference>
<dbReference type="SUPFAM" id="SSF159501">
    <property type="entry name" value="EreA/ChaN-like"/>
    <property type="match status" value="1"/>
</dbReference>
<keyword evidence="2" id="KW-1185">Reference proteome</keyword>
<organism evidence="1 2">
    <name type="scientific">Fusarium venenatum</name>
    <dbReference type="NCBI Taxonomy" id="56646"/>
    <lineage>
        <taxon>Eukaryota</taxon>
        <taxon>Fungi</taxon>
        <taxon>Dikarya</taxon>
        <taxon>Ascomycota</taxon>
        <taxon>Pezizomycotina</taxon>
        <taxon>Sordariomycetes</taxon>
        <taxon>Hypocreomycetidae</taxon>
        <taxon>Hypocreales</taxon>
        <taxon>Nectriaceae</taxon>
        <taxon>Fusarium</taxon>
    </lineage>
</organism>
<name>A0A2L2TC21_9HYPO</name>
<evidence type="ECO:0000313" key="1">
    <source>
        <dbReference type="EMBL" id="CEI39062.1"/>
    </source>
</evidence>
<dbReference type="RefSeq" id="XP_025581454.1">
    <property type="nucleotide sequence ID" value="XM_025726937.1"/>
</dbReference>
<dbReference type="Gene3D" id="3.40.1660.10">
    <property type="entry name" value="EreA-like (biosynthetic domain)"/>
    <property type="match status" value="1"/>
</dbReference>
<dbReference type="GO" id="GO:0046677">
    <property type="term" value="P:response to antibiotic"/>
    <property type="evidence" value="ECO:0007669"/>
    <property type="project" value="InterPro"/>
</dbReference>
<dbReference type="PANTHER" id="PTHR31299">
    <property type="entry name" value="ESTERASE, PUTATIVE (AFU_ORTHOLOGUE AFUA_1G05850)-RELATED"/>
    <property type="match status" value="1"/>
</dbReference>
<dbReference type="EMBL" id="LN649232">
    <property type="protein sequence ID" value="CEI39062.1"/>
    <property type="molecule type" value="Genomic_DNA"/>
</dbReference>
<dbReference type="PIRSF" id="PIRSF036794">
    <property type="entry name" value="UCP_erythr_ester"/>
    <property type="match status" value="1"/>
</dbReference>
<dbReference type="InterPro" id="IPR014622">
    <property type="entry name" value="UCP036794_erythomycin"/>
</dbReference>
<dbReference type="OrthoDB" id="413649at2759"/>
<protein>
    <recommendedName>
        <fullName evidence="3">Erythromycin esterase</fullName>
    </recommendedName>
</protein>
<evidence type="ECO:0000313" key="2">
    <source>
        <dbReference type="Proteomes" id="UP000245910"/>
    </source>
</evidence>
<proteinExistence type="predicted"/>
<dbReference type="AlphaFoldDB" id="A0A2L2TC21"/>
<dbReference type="Pfam" id="PF05139">
    <property type="entry name" value="Erythro_esteras"/>
    <property type="match status" value="1"/>
</dbReference>
<evidence type="ECO:0008006" key="3">
    <source>
        <dbReference type="Google" id="ProtNLM"/>
    </source>
</evidence>
<accession>A0A2L2TC21</accession>
<dbReference type="InterPro" id="IPR007815">
    <property type="entry name" value="Emycin_Estase"/>
</dbReference>
<dbReference type="Proteomes" id="UP000245910">
    <property type="component" value="Chromosome IIII"/>
</dbReference>
<dbReference type="KEGG" id="fvn:FVRRES_11753"/>